<reference evidence="7 8" key="1">
    <citation type="submission" date="2021-03" db="EMBL/GenBank/DDBJ databases">
        <title>Genomic Encyclopedia of Type Strains, Phase IV (KMG-IV): sequencing the most valuable type-strain genomes for metagenomic binning, comparative biology and taxonomic classification.</title>
        <authorList>
            <person name="Goeker M."/>
        </authorList>
    </citation>
    <scope>NUCLEOTIDE SEQUENCE [LARGE SCALE GENOMIC DNA]</scope>
    <source>
        <strain evidence="7 8">DSM 24738</strain>
    </source>
</reference>
<evidence type="ECO:0000313" key="8">
    <source>
        <dbReference type="Proteomes" id="UP001519343"/>
    </source>
</evidence>
<evidence type="ECO:0000256" key="1">
    <source>
        <dbReference type="ARBA" id="ARBA00009402"/>
    </source>
</evidence>
<comment type="caution">
    <text evidence="7">The sequence shown here is derived from an EMBL/GenBank/DDBJ whole genome shotgun (WGS) entry which is preliminary data.</text>
</comment>
<evidence type="ECO:0000256" key="3">
    <source>
        <dbReference type="ARBA" id="ARBA00023125"/>
    </source>
</evidence>
<dbReference type="Pfam" id="PF13700">
    <property type="entry name" value="DUF4158"/>
    <property type="match status" value="1"/>
</dbReference>
<evidence type="ECO:0000256" key="4">
    <source>
        <dbReference type="ARBA" id="ARBA00023172"/>
    </source>
</evidence>
<dbReference type="RefSeq" id="WP_209809982.1">
    <property type="nucleotide sequence ID" value="NZ_JAGGKT010000004.1"/>
</dbReference>
<evidence type="ECO:0000259" key="6">
    <source>
        <dbReference type="Pfam" id="PF13700"/>
    </source>
</evidence>
<gene>
    <name evidence="7" type="ORF">J2Z37_001909</name>
</gene>
<evidence type="ECO:0000256" key="2">
    <source>
        <dbReference type="ARBA" id="ARBA00022578"/>
    </source>
</evidence>
<organism evidence="7 8">
    <name type="scientific">Ammoniphilus resinae</name>
    <dbReference type="NCBI Taxonomy" id="861532"/>
    <lineage>
        <taxon>Bacteria</taxon>
        <taxon>Bacillati</taxon>
        <taxon>Bacillota</taxon>
        <taxon>Bacilli</taxon>
        <taxon>Bacillales</taxon>
        <taxon>Paenibacillaceae</taxon>
        <taxon>Aneurinibacillus group</taxon>
        <taxon>Ammoniphilus</taxon>
    </lineage>
</organism>
<accession>A0ABS4GNQ7</accession>
<evidence type="ECO:0000259" key="5">
    <source>
        <dbReference type="Pfam" id="PF01526"/>
    </source>
</evidence>
<dbReference type="EMBL" id="JAGGKT010000004">
    <property type="protein sequence ID" value="MBP1931908.1"/>
    <property type="molecule type" value="Genomic_DNA"/>
</dbReference>
<protein>
    <submittedName>
        <fullName evidence="7">TnpA family transposase/ferritin-like metal-binding protein YciE</fullName>
    </submittedName>
</protein>
<keyword evidence="8" id="KW-1185">Reference proteome</keyword>
<proteinExistence type="inferred from homology"/>
<dbReference type="NCBIfam" id="NF033527">
    <property type="entry name" value="transpos_Tn3"/>
    <property type="match status" value="1"/>
</dbReference>
<evidence type="ECO:0000313" key="7">
    <source>
        <dbReference type="EMBL" id="MBP1931908.1"/>
    </source>
</evidence>
<name>A0ABS4GNQ7_9BACL</name>
<dbReference type="InterPro" id="IPR025296">
    <property type="entry name" value="DUF4158"/>
</dbReference>
<dbReference type="InterPro" id="IPR047653">
    <property type="entry name" value="Tn3-like_transpos"/>
</dbReference>
<sequence>MASIERTAYPRFKRNPTVKELRDIYSVTPGENQFAHRVARGSVPVLSLLVLLKSFQRLGYFPRPKDIPVAVINHIRSCLNLPLEIEPNFQSKTLYRHQKAIREYLNVTPYGKEALHIATSAIYKAAQVMDNPADLINVAIAELIKEQYELPAFSTLDRLARRVRTLVNYQLFHTVLARLSNEEKHKLDELLETSDQKRKSDYHYLKDLPKSPSLSHMKDLQTRLSWLTSFIVDLQRLLEDIPNSKIKHFSSEAKALDASEIKDFSPPKRYMLLLCMIHRSQVTTIDNLVEMFIKRIRTIHKKGKEELELIREQHRSKTENLISILTEVLEATNIHDDDASAGKKVKELIMAKGGIDALKSDCESVSTYNGNNYFPLLWKFYKSHRKSLYRLVKMIEIDSTTQDRSLVLALQFLQDHENRKIEYFQSDLDLSFVNEQWRNTVYVGKDTGLIHRKHLEICIFSYLASEFKTGDLCVKGSENYADYRDQLLSWKECEPMVIDYCEELGFPSSSTDFVHQLKHWLTETAETVNLNYPDNGQVLINEAGEPVLKRLVRRDSSSSSKELESTIVQRLPERNIIDVLGNVEHWTRWTRHFGPLSGSDPKLEQATERYVITSFGYGCNLGPAQTSKHMKNAVTPHMISFVNRRHISAQKIDQAIRDILNHYNQFSLPKLWGDGTTAAADGTKYDLYEENLISEYHIRYGGYGGIAYHHVSDNYIALFSHFIPCGVWEAVYIIDGLLKNQSDIQPDTLHADTQGQSTPVFALSYLLGINLMPRIRNWKDLKFFRPYKNARYKHIDPLFSDVIDWDLLETHWQDLMQVVLSIKAGKVLPSTLLRKLSNESKKNRLYQAFRELGRVVRTVFLLRYISDIKLREQITASTNKVEAYNGFSKWFFFGGDGVISENDPEEQEKRIKYNDLVANAVIFQNVVDMTMILWELINEGYNFSREDLVMLSPYLTRHIKRFGEYVLDLENVPPPIEEGHRLEIISTL</sequence>
<comment type="similarity">
    <text evidence="1">Belongs to the transposase 7 family.</text>
</comment>
<dbReference type="InterPro" id="IPR002513">
    <property type="entry name" value="Tn3_Tnp_DDE_dom"/>
</dbReference>
<keyword evidence="4" id="KW-0233">DNA recombination</keyword>
<feature type="domain" description="DUF4158" evidence="6">
    <location>
        <begin position="3"/>
        <end position="162"/>
    </location>
</feature>
<dbReference type="Pfam" id="PF01526">
    <property type="entry name" value="DDE_Tnp_Tn3"/>
    <property type="match status" value="1"/>
</dbReference>
<keyword evidence="2" id="KW-0815">Transposition</keyword>
<dbReference type="Proteomes" id="UP001519343">
    <property type="component" value="Unassembled WGS sequence"/>
</dbReference>
<feature type="domain" description="Tn3 transposase DDE" evidence="5">
    <location>
        <begin position="578"/>
        <end position="965"/>
    </location>
</feature>
<keyword evidence="3" id="KW-0238">DNA-binding</keyword>